<evidence type="ECO:0000256" key="9">
    <source>
        <dbReference type="RuleBase" id="RU003945"/>
    </source>
</evidence>
<dbReference type="SMART" id="SM00501">
    <property type="entry name" value="BRIGHT"/>
    <property type="match status" value="1"/>
</dbReference>
<feature type="compositionally biased region" description="Low complexity" evidence="10">
    <location>
        <begin position="1580"/>
        <end position="1592"/>
    </location>
</feature>
<dbReference type="FunFam" id="3.30.40.10:FF:000322">
    <property type="entry name" value="PHD transcription factor (Rum1)"/>
    <property type="match status" value="1"/>
</dbReference>
<evidence type="ECO:0000259" key="13">
    <source>
        <dbReference type="PROSITE" id="PS51011"/>
    </source>
</evidence>
<feature type="region of interest" description="Disordered" evidence="10">
    <location>
        <begin position="373"/>
        <end position="483"/>
    </location>
</feature>
<dbReference type="Gene3D" id="2.60.120.650">
    <property type="entry name" value="Cupin"/>
    <property type="match status" value="1"/>
</dbReference>
<feature type="region of interest" description="Disordered" evidence="10">
    <location>
        <begin position="1012"/>
        <end position="1039"/>
    </location>
</feature>
<dbReference type="Pfam" id="PF08429">
    <property type="entry name" value="PLU-1"/>
    <property type="match status" value="1"/>
</dbReference>
<dbReference type="InterPro" id="IPR013637">
    <property type="entry name" value="Lys_sp_deMease-like_dom"/>
</dbReference>
<dbReference type="Pfam" id="PF01388">
    <property type="entry name" value="ARID"/>
    <property type="match status" value="1"/>
</dbReference>
<keyword evidence="4 8" id="KW-0863">Zinc-finger</keyword>
<accession>A0A8H4N684</accession>
<feature type="compositionally biased region" description="Low complexity" evidence="10">
    <location>
        <begin position="1"/>
        <end position="46"/>
    </location>
</feature>
<evidence type="ECO:0000256" key="5">
    <source>
        <dbReference type="ARBA" id="ARBA00022833"/>
    </source>
</evidence>
<dbReference type="CDD" id="cd20069">
    <property type="entry name" value="5TM_Oxa1-like"/>
    <property type="match status" value="1"/>
</dbReference>
<evidence type="ECO:0000256" key="6">
    <source>
        <dbReference type="ARBA" id="ARBA00023004"/>
    </source>
</evidence>
<dbReference type="InterPro" id="IPR003347">
    <property type="entry name" value="JmjC_dom"/>
</dbReference>
<evidence type="ECO:0000259" key="15">
    <source>
        <dbReference type="PROSITE" id="PS51184"/>
    </source>
</evidence>
<evidence type="ECO:0000256" key="1">
    <source>
        <dbReference type="ARBA" id="ARBA00004123"/>
    </source>
</evidence>
<dbReference type="OrthoDB" id="1678912at2759"/>
<evidence type="ECO:0000256" key="10">
    <source>
        <dbReference type="SAM" id="MobiDB-lite"/>
    </source>
</evidence>
<feature type="compositionally biased region" description="Basic and acidic residues" evidence="10">
    <location>
        <begin position="420"/>
        <end position="437"/>
    </location>
</feature>
<dbReference type="SMART" id="SM00545">
    <property type="entry name" value="JmjN"/>
    <property type="match status" value="1"/>
</dbReference>
<dbReference type="SUPFAM" id="SSF51197">
    <property type="entry name" value="Clavaminate synthase-like"/>
    <property type="match status" value="1"/>
</dbReference>
<evidence type="ECO:0000256" key="7">
    <source>
        <dbReference type="ARBA" id="ARBA00023242"/>
    </source>
</evidence>
<dbReference type="GO" id="GO:0003677">
    <property type="term" value="F:DNA binding"/>
    <property type="evidence" value="ECO:0007669"/>
    <property type="project" value="InterPro"/>
</dbReference>
<feature type="transmembrane region" description="Helical" evidence="11">
    <location>
        <begin position="2044"/>
        <end position="2060"/>
    </location>
</feature>
<feature type="transmembrane region" description="Helical" evidence="11">
    <location>
        <begin position="1888"/>
        <end position="1908"/>
    </location>
</feature>
<organism evidence="16 17">
    <name type="scientific">Botryosphaeria dothidea</name>
    <dbReference type="NCBI Taxonomy" id="55169"/>
    <lineage>
        <taxon>Eukaryota</taxon>
        <taxon>Fungi</taxon>
        <taxon>Dikarya</taxon>
        <taxon>Ascomycota</taxon>
        <taxon>Pezizomycotina</taxon>
        <taxon>Dothideomycetes</taxon>
        <taxon>Dothideomycetes incertae sedis</taxon>
        <taxon>Botryosphaeriales</taxon>
        <taxon>Botryosphaeriaceae</taxon>
        <taxon>Botryosphaeria</taxon>
    </lineage>
</organism>
<feature type="compositionally biased region" description="Polar residues" evidence="10">
    <location>
        <begin position="449"/>
        <end position="460"/>
    </location>
</feature>
<dbReference type="InterPro" id="IPR019786">
    <property type="entry name" value="Zinc_finger_PHD-type_CS"/>
</dbReference>
<feature type="domain" description="PHD-type" evidence="12">
    <location>
        <begin position="478"/>
        <end position="528"/>
    </location>
</feature>
<dbReference type="SUPFAM" id="SSF57903">
    <property type="entry name" value="FYVE/PHD zinc finger"/>
    <property type="match status" value="2"/>
</dbReference>
<dbReference type="CDD" id="cd15518">
    <property type="entry name" value="PHD_Ecm5p_Lid2p_like"/>
    <property type="match status" value="1"/>
</dbReference>
<feature type="domain" description="JmjN" evidence="14">
    <location>
        <begin position="102"/>
        <end position="143"/>
    </location>
</feature>
<dbReference type="CDD" id="cd15543">
    <property type="entry name" value="PHD_RSF1"/>
    <property type="match status" value="1"/>
</dbReference>
<dbReference type="PROSITE" id="PS01359">
    <property type="entry name" value="ZF_PHD_1"/>
    <property type="match status" value="2"/>
</dbReference>
<dbReference type="Proteomes" id="UP000572817">
    <property type="component" value="Unassembled WGS sequence"/>
</dbReference>
<dbReference type="InterPro" id="IPR019787">
    <property type="entry name" value="Znf_PHD-finger"/>
</dbReference>
<dbReference type="EMBL" id="WWBZ02000051">
    <property type="protein sequence ID" value="KAF4304347.1"/>
    <property type="molecule type" value="Genomic_DNA"/>
</dbReference>
<dbReference type="GO" id="GO:0000785">
    <property type="term" value="C:chromatin"/>
    <property type="evidence" value="ECO:0007669"/>
    <property type="project" value="TreeGrafter"/>
</dbReference>
<dbReference type="PANTHER" id="PTHR10694">
    <property type="entry name" value="LYSINE-SPECIFIC DEMETHYLASE"/>
    <property type="match status" value="1"/>
</dbReference>
<dbReference type="PROSITE" id="PS51183">
    <property type="entry name" value="JMJN"/>
    <property type="match status" value="1"/>
</dbReference>
<reference evidence="16" key="1">
    <citation type="submission" date="2020-04" db="EMBL/GenBank/DDBJ databases">
        <title>Genome Assembly and Annotation of Botryosphaeria dothidea sdau 11-99, a Latent Pathogen of Apple Fruit Ring Rot in China.</title>
        <authorList>
            <person name="Yu C."/>
            <person name="Diao Y."/>
            <person name="Lu Q."/>
            <person name="Zhao J."/>
            <person name="Cui S."/>
            <person name="Peng C."/>
            <person name="He B."/>
            <person name="Liu H."/>
        </authorList>
    </citation>
    <scope>NUCLEOTIDE SEQUENCE [LARGE SCALE GENOMIC DNA]</scope>
    <source>
        <strain evidence="16">Sdau11-99</strain>
    </source>
</reference>
<comment type="caution">
    <text evidence="16">The sequence shown here is derived from an EMBL/GenBank/DDBJ whole genome shotgun (WGS) entry which is preliminary data.</text>
</comment>
<dbReference type="InterPro" id="IPR036431">
    <property type="entry name" value="ARID_dom_sf"/>
</dbReference>
<feature type="compositionally biased region" description="Polar residues" evidence="10">
    <location>
        <begin position="55"/>
        <end position="64"/>
    </location>
</feature>
<keyword evidence="6" id="KW-0408">Iron</keyword>
<dbReference type="Pfam" id="PF02928">
    <property type="entry name" value="zf-C5HC2"/>
    <property type="match status" value="1"/>
</dbReference>
<evidence type="ECO:0000256" key="11">
    <source>
        <dbReference type="SAM" id="Phobius"/>
    </source>
</evidence>
<dbReference type="InterPro" id="IPR001606">
    <property type="entry name" value="ARID_dom"/>
</dbReference>
<dbReference type="Pfam" id="PF02373">
    <property type="entry name" value="JmjC"/>
    <property type="match status" value="1"/>
</dbReference>
<comment type="subcellular location">
    <subcellularLocation>
        <location evidence="9">Membrane</location>
        <topology evidence="9">Multi-pass membrane protein</topology>
    </subcellularLocation>
    <subcellularLocation>
        <location evidence="1">Nucleus</location>
    </subcellularLocation>
</comment>
<evidence type="ECO:0000313" key="16">
    <source>
        <dbReference type="EMBL" id="KAF4304347.1"/>
    </source>
</evidence>
<feature type="domain" description="ARID" evidence="13">
    <location>
        <begin position="167"/>
        <end position="260"/>
    </location>
</feature>
<dbReference type="Gene3D" id="3.30.40.10">
    <property type="entry name" value="Zinc/RING finger domain, C3HC4 (zinc finger)"/>
    <property type="match status" value="2"/>
</dbReference>
<dbReference type="InterPro" id="IPR013083">
    <property type="entry name" value="Znf_RING/FYVE/PHD"/>
</dbReference>
<evidence type="ECO:0000256" key="3">
    <source>
        <dbReference type="ARBA" id="ARBA00022737"/>
    </source>
</evidence>
<evidence type="ECO:0000313" key="17">
    <source>
        <dbReference type="Proteomes" id="UP000572817"/>
    </source>
</evidence>
<dbReference type="InterPro" id="IPR003349">
    <property type="entry name" value="JmjN"/>
</dbReference>
<proteinExistence type="inferred from homology"/>
<feature type="domain" description="JmjC" evidence="15">
    <location>
        <begin position="621"/>
        <end position="787"/>
    </location>
</feature>
<evidence type="ECO:0000256" key="2">
    <source>
        <dbReference type="ARBA" id="ARBA00022723"/>
    </source>
</evidence>
<dbReference type="GO" id="GO:0034647">
    <property type="term" value="F:histone H3K4me/H3K4me2/H3K4me3 demethylase activity"/>
    <property type="evidence" value="ECO:0007669"/>
    <property type="project" value="TreeGrafter"/>
</dbReference>
<keyword evidence="7" id="KW-0539">Nucleus</keyword>
<keyword evidence="5" id="KW-0862">Zinc</keyword>
<dbReference type="CDD" id="cd16100">
    <property type="entry name" value="ARID"/>
    <property type="match status" value="1"/>
</dbReference>
<feature type="compositionally biased region" description="Basic and acidic residues" evidence="10">
    <location>
        <begin position="468"/>
        <end position="479"/>
    </location>
</feature>
<gene>
    <name evidence="16" type="ORF">GTA08_BOTSDO08342</name>
</gene>
<feature type="compositionally biased region" description="Polar residues" evidence="10">
    <location>
        <begin position="1593"/>
        <end position="1624"/>
    </location>
</feature>
<dbReference type="GO" id="GO:0016020">
    <property type="term" value="C:membrane"/>
    <property type="evidence" value="ECO:0007669"/>
    <property type="project" value="UniProtKB-SubCell"/>
</dbReference>
<feature type="region of interest" description="Disordered" evidence="10">
    <location>
        <begin position="272"/>
        <end position="310"/>
    </location>
</feature>
<feature type="compositionally biased region" description="Basic residues" evidence="10">
    <location>
        <begin position="1014"/>
        <end position="1029"/>
    </location>
</feature>
<evidence type="ECO:0000256" key="4">
    <source>
        <dbReference type="ARBA" id="ARBA00022771"/>
    </source>
</evidence>
<keyword evidence="11" id="KW-0472">Membrane</keyword>
<dbReference type="FunFam" id="1.10.150.60:FF:000010">
    <property type="entry name" value="PHD transcription factor (Rum1)"/>
    <property type="match status" value="1"/>
</dbReference>
<dbReference type="SMART" id="SM00558">
    <property type="entry name" value="JmjC"/>
    <property type="match status" value="1"/>
</dbReference>
<feature type="region of interest" description="Disordered" evidence="10">
    <location>
        <begin position="1321"/>
        <end position="1341"/>
    </location>
</feature>
<evidence type="ECO:0000256" key="8">
    <source>
        <dbReference type="PROSITE-ProRule" id="PRU00146"/>
    </source>
</evidence>
<evidence type="ECO:0000259" key="12">
    <source>
        <dbReference type="PROSITE" id="PS50016"/>
    </source>
</evidence>
<keyword evidence="3" id="KW-0677">Repeat</keyword>
<feature type="region of interest" description="Disordered" evidence="10">
    <location>
        <begin position="1"/>
        <end position="67"/>
    </location>
</feature>
<dbReference type="Pfam" id="PF00628">
    <property type="entry name" value="PHD"/>
    <property type="match status" value="2"/>
</dbReference>
<dbReference type="Pfam" id="PF02096">
    <property type="entry name" value="60KD_IMP"/>
    <property type="match status" value="1"/>
</dbReference>
<dbReference type="GO" id="GO:0008270">
    <property type="term" value="F:zinc ion binding"/>
    <property type="evidence" value="ECO:0007669"/>
    <property type="project" value="UniProtKB-KW"/>
</dbReference>
<dbReference type="Gene3D" id="1.10.150.60">
    <property type="entry name" value="ARID DNA-binding domain"/>
    <property type="match status" value="1"/>
</dbReference>
<dbReference type="InterPro" id="IPR011011">
    <property type="entry name" value="Znf_FYVE_PHD"/>
</dbReference>
<dbReference type="FunFam" id="2.60.120.650:FF:000014">
    <property type="entry name" value="PHD transcription factor (Rum1)"/>
    <property type="match status" value="1"/>
</dbReference>
<keyword evidence="2" id="KW-0479">Metal-binding</keyword>
<dbReference type="SMART" id="SM01014">
    <property type="entry name" value="ARID"/>
    <property type="match status" value="1"/>
</dbReference>
<dbReference type="PANTHER" id="PTHR10694:SF33">
    <property type="entry name" value="LYSINE-SPECIFIC DEMETHYLASE 5"/>
    <property type="match status" value="1"/>
</dbReference>
<name>A0A8H4N684_9PEZI</name>
<protein>
    <submittedName>
        <fullName evidence="16">Uncharacterized protein</fullName>
    </submittedName>
</protein>
<dbReference type="InterPro" id="IPR004198">
    <property type="entry name" value="Znf_C5HC2"/>
</dbReference>
<feature type="region of interest" description="Disordered" evidence="10">
    <location>
        <begin position="1536"/>
        <end position="1697"/>
    </location>
</feature>
<feature type="domain" description="PHD-type" evidence="12">
    <location>
        <begin position="1346"/>
        <end position="1395"/>
    </location>
</feature>
<feature type="compositionally biased region" description="Low complexity" evidence="10">
    <location>
        <begin position="299"/>
        <end position="310"/>
    </location>
</feature>
<keyword evidence="11" id="KW-1133">Transmembrane helix</keyword>
<dbReference type="PROSITE" id="PS51184">
    <property type="entry name" value="JMJC"/>
    <property type="match status" value="1"/>
</dbReference>
<dbReference type="InterPro" id="IPR001965">
    <property type="entry name" value="Znf_PHD"/>
</dbReference>
<dbReference type="SUPFAM" id="SSF46774">
    <property type="entry name" value="ARID-like"/>
    <property type="match status" value="1"/>
</dbReference>
<dbReference type="PROSITE" id="PS50016">
    <property type="entry name" value="ZF_PHD_2"/>
    <property type="match status" value="2"/>
</dbReference>
<dbReference type="InterPro" id="IPR028055">
    <property type="entry name" value="YidC/Oxa/ALB_C"/>
</dbReference>
<comment type="similarity">
    <text evidence="9">Belongs to the OXA1/ALB3/YidC family.</text>
</comment>
<keyword evidence="9 11" id="KW-0812">Transmembrane</keyword>
<dbReference type="GO" id="GO:0006355">
    <property type="term" value="P:regulation of DNA-templated transcription"/>
    <property type="evidence" value="ECO:0007669"/>
    <property type="project" value="TreeGrafter"/>
</dbReference>
<dbReference type="SMART" id="SM00249">
    <property type="entry name" value="PHD"/>
    <property type="match status" value="2"/>
</dbReference>
<feature type="region of interest" description="Disordered" evidence="10">
    <location>
        <begin position="1493"/>
        <end position="1517"/>
    </location>
</feature>
<dbReference type="PROSITE" id="PS51011">
    <property type="entry name" value="ARID"/>
    <property type="match status" value="1"/>
</dbReference>
<dbReference type="Pfam" id="PF02375">
    <property type="entry name" value="JmjN"/>
    <property type="match status" value="1"/>
</dbReference>
<evidence type="ECO:0000259" key="14">
    <source>
        <dbReference type="PROSITE" id="PS51183"/>
    </source>
</evidence>
<keyword evidence="17" id="KW-1185">Reference proteome</keyword>
<dbReference type="GO" id="GO:0005634">
    <property type="term" value="C:nucleus"/>
    <property type="evidence" value="ECO:0007669"/>
    <property type="project" value="UniProtKB-SubCell"/>
</dbReference>
<sequence length="2217" mass="246868">MAVSSAAAAGPAAGQITFRASPAQPAPTTSAPRGSKMAAQASSSASNQPHGPASNGANGPSNFPLSARKAQPLDLKTVERRGTHSQAREVSRSNRLFGLEEAPTYTPTAEEFRDPFEYMRKIAPEGQKYGIVKVIPPENWNPDFAIDTERFHFRTRKQALNSVEGGTRANLNYLDQLAKFHRSRGNNLNRFPSVDKRPLDLYKLKKAVETRGGFDRVCKGKKWAEIGRDLGYSGKIMSSLSTSLKNSYQKWLHPYEEYLRIAKPGVHQMLEFENGGPFTPSPAPSPMKKPAHQQTPPGSFRSDSPAARASAALNASIHEGSVPPLPPAQELPQPIKASSGFTAVNSGGFTAVNAPQQPAPTSSGFSAINTPVAAQHSTHSTPQRLGESPLNLSANNTPEIRPHGFSTPLSNGHLSHLKRGPSEDSDAHANGDHDASGRRSKRLKKDSAPTVSGSHMTQPRVSAPRPGMPRDRSKEKPGDYCETCGKSSDPTAILLCDSCDAGYHRYCLEPPLKSTPDYDWHCPRCLVGDGEFGFDEGGVYSLKQFQQRDSEFRKEHFRNKSQFDPVLNGNRPPSEDDVEREFWRLVENVTDKVPEVEYGADVHVTTHGSGFPSLEKEPRNSYSTDPWNLNILPLHPESLFRHIKSDISGMTVPWLYVGMCFSTFCWHNEDHYSYSANYQHFGATKTWYGVPGEDAEKFENAMREAVPELFETQPDLLFQLVTLLTPEHLKKAGVRVYAIDQRAGQFVITFPQAYHAGFNHGFNFNEAVNFAPADWEPKGEDGVQRLQDFRRQPCFSHDELLLTAAGSKDVTIKTAKWLGPALQRMYDKEVTVRDAFLSRHKQVSMKPCKIDEGNAASKDHCEIDFEIDERDLLEDDYLCSYCKSFAYLSRFVCRKSGKVVCLKHAGVFECCSTSEDHRFSGANGDHSLYYRITNEDLHEAMERVLEKGTLPDLWTAELDKYLAEEPRPELKKLRRLLSEGERIPWALPGLPELKRYVDRCNDWVERATAFTTRKQQHRRKNERPSRKSTTKQLMEQEEREREIRKVDTLKNLLAEAEDISFECPEIGTLRDHMDSIKDFQKRARVILADRNMRTAPTQELDDLLELGRSFNLDIPEVEELDKWLQQLKWYEDVRTYRDNVHSLQDVAEFIKRGQEMGIAEGEVHMLWLKEEKSKGDVWEKTAKEVMASEMVNYQQLDALSAQAKHLPVSPETLAKVEAILKKQRDAQDQIKALYDRSKDPDLRNRPFYKEVRESMEALNELNSKPPGTIDLEREQKRHEDWMRRGKKLFGKANAPLHILQQHMDIVCARNEACFDLNDQPRMPVEPASREHTPASGDENGAGSTRDVFCICRKPEAGMMIECELCHEWYHGKCLKIARGKVKEDDKYTCPICDYRVKIPRDATRPKLEDLEGWQEEIPNLPFQPEEEECLAKIINIANEFRSFIASYVNPLLSSPDELTTQRFYLRKLEGADILLAEETNFFRQELHKWAPVAPEPPPKVEVSLSTRKPRPTKQQKMMAQLGIDNPDDLPQHLRTKQHHFKSKEKEKSNSISKASTSQESHTPPGLPHGYSETANGIAGPSGTSGSGQQQPTFSYPSHMSNPMASTYGSTTSPHLTTASGSIDPSMSAFAPHARGAVSPPFHPASPSTAPSNMDPAIFGSNAPFGADPGATSPARSNLFQNSMSSSQGGGDGGEGMRDLFADFTTNDADGEGMGPPPTSHAEDALNLTVKDGEEKEKDEDTTLQAPLRAPRHFSTNALLKSSVLLRARNPSLGIRSPPNAPALRTPFVLGSTASSIRFASTSPAVAASPVLDSSKAAAADAAASTPASLDAASSTNVGGVADEFLANIANMPEQIGYLKAIGLDYGWGPTACVEWLLEHVHIWLGIPWWASIVVTAVAVRASLFPLFAATSDATARQQALKEVTDPLNKKMNDARIAGNTDGMMLARAELMAIYKQAGINPWKAFYAPLAQGITGYCTWKLLRAMAALPVPGLETGGFLWLKDLTIADPYYIMSVAFGAVIHLVSKSGGETGAMKQLSNLQKKFLLYILPGAAVLFTIAQPATVQLSFFTASFLGMMQARILRNERFREFFGLSPIVHNLVIKPSDRNIIDVKARATTPGQFRYQAPTVQSSIADAGRIDQKTVGSPIAKLKNSYLETRKELKDFKDGILKRAGLYQASTGTRKESKQFLKRAEDYEKRRQVEQELEAEARRRRRRR</sequence>